<proteinExistence type="predicted"/>
<organism evidence="3 4">
    <name type="scientific">Desulfomarina profundi</name>
    <dbReference type="NCBI Taxonomy" id="2772557"/>
    <lineage>
        <taxon>Bacteria</taxon>
        <taxon>Pseudomonadati</taxon>
        <taxon>Thermodesulfobacteriota</taxon>
        <taxon>Desulfobulbia</taxon>
        <taxon>Desulfobulbales</taxon>
        <taxon>Desulfobulbaceae</taxon>
        <taxon>Desulfomarina</taxon>
    </lineage>
</organism>
<dbReference type="GO" id="GO:0004252">
    <property type="term" value="F:serine-type endopeptidase activity"/>
    <property type="evidence" value="ECO:0007669"/>
    <property type="project" value="TreeGrafter"/>
</dbReference>
<feature type="domain" description="Protease Do-like PDZ" evidence="2">
    <location>
        <begin position="282"/>
        <end position="419"/>
    </location>
</feature>
<dbReference type="GO" id="GO:0006508">
    <property type="term" value="P:proteolysis"/>
    <property type="evidence" value="ECO:0007669"/>
    <property type="project" value="UniProtKB-KW"/>
</dbReference>
<dbReference type="Proteomes" id="UP000826725">
    <property type="component" value="Chromosome"/>
</dbReference>
<evidence type="ECO:0000259" key="1">
    <source>
        <dbReference type="Pfam" id="PF13180"/>
    </source>
</evidence>
<reference evidence="3" key="1">
    <citation type="submission" date="2020-09" db="EMBL/GenBank/DDBJ databases">
        <title>Desulfogranum mesoprofundum gen. nov., sp. nov., a novel mesophilic, sulfate-reducing chemolithoautotroph isolated from a deep-sea hydrothermal vent chimney in the Suiyo Seamount.</title>
        <authorList>
            <person name="Hashimoto Y."/>
            <person name="Nakagawa S."/>
        </authorList>
    </citation>
    <scope>NUCLEOTIDE SEQUENCE</scope>
    <source>
        <strain evidence="3">KT2</strain>
    </source>
</reference>
<dbReference type="InterPro" id="IPR041517">
    <property type="entry name" value="DEGP_PDZ"/>
</dbReference>
<keyword evidence="4" id="KW-1185">Reference proteome</keyword>
<dbReference type="PANTHER" id="PTHR45980:SF9">
    <property type="entry name" value="PROTEASE DO-LIKE 10, MITOCHONDRIAL-RELATED"/>
    <property type="match status" value="1"/>
</dbReference>
<dbReference type="EMBL" id="AP024086">
    <property type="protein sequence ID" value="BCL59926.1"/>
    <property type="molecule type" value="Genomic_DNA"/>
</dbReference>
<gene>
    <name evidence="3" type="ORF">DGMP_06190</name>
</gene>
<protein>
    <submittedName>
        <fullName evidence="3">Serine protease</fullName>
    </submittedName>
</protein>
<dbReference type="Pfam" id="PF13365">
    <property type="entry name" value="Trypsin_2"/>
    <property type="match status" value="1"/>
</dbReference>
<evidence type="ECO:0000313" key="3">
    <source>
        <dbReference type="EMBL" id="BCL59926.1"/>
    </source>
</evidence>
<evidence type="ECO:0000313" key="4">
    <source>
        <dbReference type="Proteomes" id="UP000826725"/>
    </source>
</evidence>
<sequence length="425" mass="47633">MILTNAHVVSDSVFIHVRRAGRTEKYSAEVKYFDHESDLALLEVAEKKFFKGVSTLKIGDLPDVRDKVAVYGFPDGGDKLSITEGVVSRIEHINYAYSGSFLLSCQIDASINAGNSGGPVIFNGKIAGVAFQGMHSGYDNIGYMIPAPVIQQFLKDTEDGSIEGIPDLGISMQKLESPYLRNYYKLEDGENGALINNISPGSPSRMLLKKEDVILSVENEDVAYDGTIEFRKGQRTFFGYIIQGKQIGETITLGLKRDGKKISIEVPLQRSVGFDRLVPYKHEVLPRYYIFGGVVFQPLTLNYLMEYGSVADWYQSAPVELMDYYLNGDLEFQTQEIVILSQVLADKVNIGYHELADNVIKTVNGVAVRNFAHLVTLLENSREKYLIIMDTQGTKIVFDKEKMLKGTNNIIRKYMIKSAKHFWSP</sequence>
<dbReference type="InterPro" id="IPR001478">
    <property type="entry name" value="PDZ"/>
</dbReference>
<keyword evidence="3" id="KW-0645">Protease</keyword>
<accession>A0A8D5FFY2</accession>
<dbReference type="PANTHER" id="PTHR45980">
    <property type="match status" value="1"/>
</dbReference>
<evidence type="ECO:0000259" key="2">
    <source>
        <dbReference type="Pfam" id="PF17815"/>
    </source>
</evidence>
<dbReference type="Pfam" id="PF13180">
    <property type="entry name" value="PDZ_2"/>
    <property type="match status" value="1"/>
</dbReference>
<name>A0A8D5FFY2_9BACT</name>
<keyword evidence="3" id="KW-0378">Hydrolase</keyword>
<dbReference type="Pfam" id="PF17815">
    <property type="entry name" value="PDZ_3"/>
    <property type="match status" value="1"/>
</dbReference>
<dbReference type="AlphaFoldDB" id="A0A8D5FFY2"/>
<dbReference type="KEGG" id="dbk:DGMP_06190"/>
<feature type="domain" description="PDZ" evidence="1">
    <location>
        <begin position="166"/>
        <end position="268"/>
    </location>
</feature>